<evidence type="ECO:0000256" key="6">
    <source>
        <dbReference type="PIRSR" id="PIRSR036894-2"/>
    </source>
</evidence>
<feature type="binding site" evidence="5">
    <location>
        <position position="114"/>
    </location>
    <ligand>
        <name>Zn(2+)</name>
        <dbReference type="ChEBI" id="CHEBI:29105"/>
    </ligand>
</feature>
<accession>A0A6M0R8G6</accession>
<dbReference type="CDD" id="cd07010">
    <property type="entry name" value="cupin_PMI_type_I_N_bac"/>
    <property type="match status" value="1"/>
</dbReference>
<keyword evidence="10" id="KW-1185">Reference proteome</keyword>
<dbReference type="InterPro" id="IPR014710">
    <property type="entry name" value="RmlC-like_jellyroll"/>
</dbReference>
<dbReference type="Proteomes" id="UP000473885">
    <property type="component" value="Unassembled WGS sequence"/>
</dbReference>
<evidence type="ECO:0000256" key="3">
    <source>
        <dbReference type="ARBA" id="ARBA00029741"/>
    </source>
</evidence>
<dbReference type="RefSeq" id="WP_163248772.1">
    <property type="nucleotide sequence ID" value="NZ_SXDP01000002.1"/>
</dbReference>
<evidence type="ECO:0000256" key="5">
    <source>
        <dbReference type="PIRSR" id="PIRSR036894-1"/>
    </source>
</evidence>
<gene>
    <name evidence="9" type="ORF">FDF74_04810</name>
</gene>
<sequence>MYAIRFENLYYDKIWGGKDFKKFRCNVPKENIGESWDVACHKNGMSIVDNGELKGKSFKEIIEEYGEKLLGTEINKEKFPLLIKLINSNSNLSVQVHPNDEYANKYEGEYGKTEAWYVIDAKPGAELIVGTKNCTKKEFEKAIEEGTTEKYLNNIKVKKGDCYLINSGLVHAIGEGLIIAEIQQNSDVTYRVYDYNRGRELHVNKALDVIDFDLKAINCSTNSIEELDGYSKILLCDNKYFRMEKYNIYINFIDISNEKMFYVITCVDGEGKIKCNNRMDNIKKGDSYLIPATLGEYSITGQVEIIKTYAK</sequence>
<protein>
    <recommendedName>
        <fullName evidence="3">Phosphohexomutase</fullName>
    </recommendedName>
    <alternativeName>
        <fullName evidence="4">Phosphomannose isomerase</fullName>
    </alternativeName>
</protein>
<evidence type="ECO:0000259" key="8">
    <source>
        <dbReference type="Pfam" id="PF21621"/>
    </source>
</evidence>
<dbReference type="GO" id="GO:0008270">
    <property type="term" value="F:zinc ion binding"/>
    <property type="evidence" value="ECO:0007669"/>
    <property type="project" value="InterPro"/>
</dbReference>
<dbReference type="EMBL" id="SXDP01000002">
    <property type="protein sequence ID" value="NEZ46535.1"/>
    <property type="molecule type" value="Genomic_DNA"/>
</dbReference>
<evidence type="ECO:0000256" key="2">
    <source>
        <dbReference type="ARBA" id="ARBA00022833"/>
    </source>
</evidence>
<dbReference type="InterPro" id="IPR051804">
    <property type="entry name" value="Carb_Metab_Reg_Kinase/Isom"/>
</dbReference>
<evidence type="ECO:0000313" key="9">
    <source>
        <dbReference type="EMBL" id="NEZ46535.1"/>
    </source>
</evidence>
<evidence type="ECO:0000256" key="4">
    <source>
        <dbReference type="ARBA" id="ARBA00030762"/>
    </source>
</evidence>
<comment type="cofactor">
    <cofactor evidence="5">
        <name>Zn(2+)</name>
        <dbReference type="ChEBI" id="CHEBI:29105"/>
    </cofactor>
    <text evidence="5">Binds 1 zinc ion per subunit.</text>
</comment>
<feature type="binding site" evidence="5">
    <location>
        <position position="97"/>
    </location>
    <ligand>
        <name>Zn(2+)</name>
        <dbReference type="ChEBI" id="CHEBI:29105"/>
    </ligand>
</feature>
<dbReference type="InterPro" id="IPR014628">
    <property type="entry name" value="Man6P_isomerase_Firm_short"/>
</dbReference>
<evidence type="ECO:0000256" key="1">
    <source>
        <dbReference type="ARBA" id="ARBA00022723"/>
    </source>
</evidence>
<dbReference type="PANTHER" id="PTHR42742">
    <property type="entry name" value="TRANSCRIPTIONAL REPRESSOR MPRA"/>
    <property type="match status" value="1"/>
</dbReference>
<keyword evidence="2 5" id="KW-0862">Zinc</keyword>
<feature type="binding site" evidence="5">
    <location>
        <position position="171"/>
    </location>
    <ligand>
        <name>Zn(2+)</name>
        <dbReference type="ChEBI" id="CHEBI:29105"/>
    </ligand>
</feature>
<dbReference type="InterPro" id="IPR011051">
    <property type="entry name" value="RmlC_Cupin_sf"/>
</dbReference>
<dbReference type="GO" id="GO:0005975">
    <property type="term" value="P:carbohydrate metabolic process"/>
    <property type="evidence" value="ECO:0007669"/>
    <property type="project" value="InterPro"/>
</dbReference>
<dbReference type="Pfam" id="PF20511">
    <property type="entry name" value="PMI_typeI_cat"/>
    <property type="match status" value="1"/>
</dbReference>
<name>A0A6M0R8G6_9CLOT</name>
<dbReference type="InterPro" id="IPR046457">
    <property type="entry name" value="PMI_typeI_cat"/>
</dbReference>
<organism evidence="9 10">
    <name type="scientific">Clostridium niameyense</name>
    <dbReference type="NCBI Taxonomy" id="1622073"/>
    <lineage>
        <taxon>Bacteria</taxon>
        <taxon>Bacillati</taxon>
        <taxon>Bacillota</taxon>
        <taxon>Clostridia</taxon>
        <taxon>Eubacteriales</taxon>
        <taxon>Clostridiaceae</taxon>
        <taxon>Clostridium</taxon>
    </lineage>
</organism>
<evidence type="ECO:0000313" key="10">
    <source>
        <dbReference type="Proteomes" id="UP000473885"/>
    </source>
</evidence>
<keyword evidence="1 5" id="KW-0479">Metal-binding</keyword>
<dbReference type="SUPFAM" id="SSF51182">
    <property type="entry name" value="RmlC-like cupins"/>
    <property type="match status" value="1"/>
</dbReference>
<keyword evidence="9" id="KW-0413">Isomerase</keyword>
<comment type="caution">
    <text evidence="9">The sequence shown here is derived from an EMBL/GenBank/DDBJ whole genome shotgun (WGS) entry which is preliminary data.</text>
</comment>
<dbReference type="PIRSF" id="PIRSF036894">
    <property type="entry name" value="PMI_Firm_short"/>
    <property type="match status" value="1"/>
</dbReference>
<dbReference type="InterPro" id="IPR049071">
    <property type="entry name" value="MPI_cupin_dom"/>
</dbReference>
<dbReference type="Pfam" id="PF21621">
    <property type="entry name" value="MPI_cupin_dom"/>
    <property type="match status" value="1"/>
</dbReference>
<feature type="domain" description="Mannose-6-phosphate isomerase cupin" evidence="8">
    <location>
        <begin position="238"/>
        <end position="309"/>
    </location>
</feature>
<reference evidence="9 10" key="1">
    <citation type="submission" date="2019-04" db="EMBL/GenBank/DDBJ databases">
        <title>Genome sequencing of Clostridium botulinum Groups I-IV and Clostridium butyricum.</title>
        <authorList>
            <person name="Brunt J."/>
            <person name="Van Vliet A.H.M."/>
            <person name="Stringer S.C."/>
            <person name="Carter A.T."/>
            <person name="Peck M.W."/>
        </authorList>
    </citation>
    <scope>NUCLEOTIDE SEQUENCE [LARGE SCALE GENOMIC DNA]</scope>
    <source>
        <strain evidence="9 10">IFR 18/094</strain>
    </source>
</reference>
<feature type="domain" description="Phosphomannose isomerase type I catalytic" evidence="7">
    <location>
        <begin position="5"/>
        <end position="105"/>
    </location>
</feature>
<proteinExistence type="predicted"/>
<dbReference type="Gene3D" id="2.60.120.10">
    <property type="entry name" value="Jelly Rolls"/>
    <property type="match status" value="2"/>
</dbReference>
<dbReference type="PANTHER" id="PTHR42742:SF3">
    <property type="entry name" value="FRUCTOKINASE"/>
    <property type="match status" value="1"/>
</dbReference>
<feature type="active site" evidence="6">
    <location>
        <position position="191"/>
    </location>
</feature>
<evidence type="ECO:0000259" key="7">
    <source>
        <dbReference type="Pfam" id="PF20511"/>
    </source>
</evidence>
<dbReference type="AlphaFoldDB" id="A0A6M0R8G6"/>
<dbReference type="GO" id="GO:0004476">
    <property type="term" value="F:mannose-6-phosphate isomerase activity"/>
    <property type="evidence" value="ECO:0007669"/>
    <property type="project" value="InterPro"/>
</dbReference>